<evidence type="ECO:0000256" key="1">
    <source>
        <dbReference type="SAM" id="MobiDB-lite"/>
    </source>
</evidence>
<organism evidence="2 3">
    <name type="scientific">Pleurodeles waltl</name>
    <name type="common">Iberian ribbed newt</name>
    <dbReference type="NCBI Taxonomy" id="8319"/>
    <lineage>
        <taxon>Eukaryota</taxon>
        <taxon>Metazoa</taxon>
        <taxon>Chordata</taxon>
        <taxon>Craniata</taxon>
        <taxon>Vertebrata</taxon>
        <taxon>Euteleostomi</taxon>
        <taxon>Amphibia</taxon>
        <taxon>Batrachia</taxon>
        <taxon>Caudata</taxon>
        <taxon>Salamandroidea</taxon>
        <taxon>Salamandridae</taxon>
        <taxon>Pleurodelinae</taxon>
        <taxon>Pleurodeles</taxon>
    </lineage>
</organism>
<sequence>MGRSGGPPGVRAPHRQVRTGLAPVRGWTAPAGQRAWSRSPRGRSPPPQVPGTHAPSLHGESHSGEPPRALPPDRGPRPPTKRAPVHGPPSQGTARPEGAAHKSLDQGDGSLFLLVIFRHQSPSVNRESRGGPRGPPRCCFKAAPSTTRVVGPRSRGLDRAPLRAPRRDRRGTSSHGSREC</sequence>
<evidence type="ECO:0000313" key="3">
    <source>
        <dbReference type="Proteomes" id="UP001066276"/>
    </source>
</evidence>
<protein>
    <submittedName>
        <fullName evidence="2">Uncharacterized protein</fullName>
    </submittedName>
</protein>
<feature type="region of interest" description="Disordered" evidence="1">
    <location>
        <begin position="1"/>
        <end position="106"/>
    </location>
</feature>
<keyword evidence="3" id="KW-1185">Reference proteome</keyword>
<name>A0AAV7MMA5_PLEWA</name>
<dbReference type="Proteomes" id="UP001066276">
    <property type="component" value="Chromosome 9"/>
</dbReference>
<reference evidence="2" key="1">
    <citation type="journal article" date="2022" name="bioRxiv">
        <title>Sequencing and chromosome-scale assembly of the giantPleurodeles waltlgenome.</title>
        <authorList>
            <person name="Brown T."/>
            <person name="Elewa A."/>
            <person name="Iarovenko S."/>
            <person name="Subramanian E."/>
            <person name="Araus A.J."/>
            <person name="Petzold A."/>
            <person name="Susuki M."/>
            <person name="Suzuki K.-i.T."/>
            <person name="Hayashi T."/>
            <person name="Toyoda A."/>
            <person name="Oliveira C."/>
            <person name="Osipova E."/>
            <person name="Leigh N.D."/>
            <person name="Simon A."/>
            <person name="Yun M.H."/>
        </authorList>
    </citation>
    <scope>NUCLEOTIDE SEQUENCE</scope>
    <source>
        <strain evidence="2">20211129_DDA</strain>
        <tissue evidence="2">Liver</tissue>
    </source>
</reference>
<comment type="caution">
    <text evidence="2">The sequence shown here is derived from an EMBL/GenBank/DDBJ whole genome shotgun (WGS) entry which is preliminary data.</text>
</comment>
<feature type="region of interest" description="Disordered" evidence="1">
    <location>
        <begin position="121"/>
        <end position="180"/>
    </location>
</feature>
<gene>
    <name evidence="2" type="ORF">NDU88_002077</name>
</gene>
<dbReference type="AlphaFoldDB" id="A0AAV7MMA5"/>
<accession>A0AAV7MMA5</accession>
<dbReference type="EMBL" id="JANPWB010000013">
    <property type="protein sequence ID" value="KAJ1104667.1"/>
    <property type="molecule type" value="Genomic_DNA"/>
</dbReference>
<evidence type="ECO:0000313" key="2">
    <source>
        <dbReference type="EMBL" id="KAJ1104667.1"/>
    </source>
</evidence>
<proteinExistence type="predicted"/>